<evidence type="ECO:0000259" key="1">
    <source>
        <dbReference type="Pfam" id="PF22936"/>
    </source>
</evidence>
<evidence type="ECO:0000313" key="2">
    <source>
        <dbReference type="EMBL" id="MBW0573342.1"/>
    </source>
</evidence>
<dbReference type="AlphaFoldDB" id="A0A9Q3K2Y4"/>
<sequence>MNPYRNAATNLSTVQALVTSINDSLQCNQLVDDCGATHHMFNSKLFFLSISEITNITVSTGDSNSALKAHGIGTVRVLFSLLDIFGDQLTINQKGSSFNLVMGGKILLRACISKRLMYVDYSLPRGLLSIDSTTLWHNCLEHLGLTPVKILGIPPHSVNCTTCNLNKAHHLPFCNHNEHEILPLDCVHIDLVGPISPPSLSGLEYFITIVDQSTYSK</sequence>
<dbReference type="InterPro" id="IPR054722">
    <property type="entry name" value="PolX-like_BBD"/>
</dbReference>
<comment type="caution">
    <text evidence="2">The sequence shown here is derived from an EMBL/GenBank/DDBJ whole genome shotgun (WGS) entry which is preliminary data.</text>
</comment>
<dbReference type="EMBL" id="AVOT02091863">
    <property type="protein sequence ID" value="MBW0573342.1"/>
    <property type="molecule type" value="Genomic_DNA"/>
</dbReference>
<reference evidence="2" key="1">
    <citation type="submission" date="2021-03" db="EMBL/GenBank/DDBJ databases">
        <title>Draft genome sequence of rust myrtle Austropuccinia psidii MF-1, a brazilian biotype.</title>
        <authorList>
            <person name="Quecine M.C."/>
            <person name="Pachon D.M.R."/>
            <person name="Bonatelli M.L."/>
            <person name="Correr F.H."/>
            <person name="Franceschini L.M."/>
            <person name="Leite T.F."/>
            <person name="Margarido G.R.A."/>
            <person name="Almeida C.A."/>
            <person name="Ferrarezi J.A."/>
            <person name="Labate C.A."/>
        </authorList>
    </citation>
    <scope>NUCLEOTIDE SEQUENCE</scope>
    <source>
        <strain evidence="2">MF-1</strain>
    </source>
</reference>
<dbReference type="Pfam" id="PF22936">
    <property type="entry name" value="Pol_BBD"/>
    <property type="match status" value="1"/>
</dbReference>
<organism evidence="2 3">
    <name type="scientific">Austropuccinia psidii MF-1</name>
    <dbReference type="NCBI Taxonomy" id="1389203"/>
    <lineage>
        <taxon>Eukaryota</taxon>
        <taxon>Fungi</taxon>
        <taxon>Dikarya</taxon>
        <taxon>Basidiomycota</taxon>
        <taxon>Pucciniomycotina</taxon>
        <taxon>Pucciniomycetes</taxon>
        <taxon>Pucciniales</taxon>
        <taxon>Sphaerophragmiaceae</taxon>
        <taxon>Austropuccinia</taxon>
    </lineage>
</organism>
<gene>
    <name evidence="2" type="ORF">O181_113057</name>
</gene>
<dbReference type="Proteomes" id="UP000765509">
    <property type="component" value="Unassembled WGS sequence"/>
</dbReference>
<accession>A0A9Q3K2Y4</accession>
<name>A0A9Q3K2Y4_9BASI</name>
<protein>
    <recommendedName>
        <fullName evidence="1">Retrovirus-related Pol polyprotein from transposon TNT 1-94-like beta-barrel domain-containing protein</fullName>
    </recommendedName>
</protein>
<evidence type="ECO:0000313" key="3">
    <source>
        <dbReference type="Proteomes" id="UP000765509"/>
    </source>
</evidence>
<dbReference type="OrthoDB" id="2663223at2759"/>
<keyword evidence="3" id="KW-1185">Reference proteome</keyword>
<proteinExistence type="predicted"/>
<feature type="domain" description="Retrovirus-related Pol polyprotein from transposon TNT 1-94-like beta-barrel" evidence="1">
    <location>
        <begin position="33"/>
        <end position="79"/>
    </location>
</feature>